<gene>
    <name evidence="2" type="primary">LOC111297735</name>
</gene>
<dbReference type="Gene3D" id="3.80.10.10">
    <property type="entry name" value="Ribonuclease Inhibitor"/>
    <property type="match status" value="3"/>
</dbReference>
<dbReference type="KEGG" id="dzi:111297735"/>
<accession>A0A6P5Z5R9</accession>
<dbReference type="GeneID" id="111297735"/>
<organism evidence="1 2">
    <name type="scientific">Durio zibethinus</name>
    <name type="common">Durian</name>
    <dbReference type="NCBI Taxonomy" id="66656"/>
    <lineage>
        <taxon>Eukaryota</taxon>
        <taxon>Viridiplantae</taxon>
        <taxon>Streptophyta</taxon>
        <taxon>Embryophyta</taxon>
        <taxon>Tracheophyta</taxon>
        <taxon>Spermatophyta</taxon>
        <taxon>Magnoliopsida</taxon>
        <taxon>eudicotyledons</taxon>
        <taxon>Gunneridae</taxon>
        <taxon>Pentapetalae</taxon>
        <taxon>rosids</taxon>
        <taxon>malvids</taxon>
        <taxon>Malvales</taxon>
        <taxon>Malvaceae</taxon>
        <taxon>Helicteroideae</taxon>
        <taxon>Durio</taxon>
    </lineage>
</organism>
<dbReference type="AlphaFoldDB" id="A0A6P5Z5R9"/>
<dbReference type="InterPro" id="IPR036047">
    <property type="entry name" value="F-box-like_dom_sf"/>
</dbReference>
<evidence type="ECO:0000313" key="2">
    <source>
        <dbReference type="RefSeq" id="XP_022748103.1"/>
    </source>
</evidence>
<dbReference type="InterPro" id="IPR001611">
    <property type="entry name" value="Leu-rich_rpt"/>
</dbReference>
<dbReference type="Pfam" id="PF13516">
    <property type="entry name" value="LRR_6"/>
    <property type="match status" value="1"/>
</dbReference>
<dbReference type="InterPro" id="IPR032675">
    <property type="entry name" value="LRR_dom_sf"/>
</dbReference>
<dbReference type="InterPro" id="IPR006553">
    <property type="entry name" value="Leu-rich_rpt_Cys-con_subtyp"/>
</dbReference>
<dbReference type="PANTHER" id="PTHR13318:SF247">
    <property type="entry name" value="GH16156P"/>
    <property type="match status" value="1"/>
</dbReference>
<dbReference type="PANTHER" id="PTHR13318">
    <property type="entry name" value="PARTNER OF PAIRED, ISOFORM B-RELATED"/>
    <property type="match status" value="1"/>
</dbReference>
<sequence length="514" mass="57714">MEAGAILPIDYWQSIFSHLDHDGLEAVSLVCKDFLIISNIYKHSLQVIHPGVDMLSKQLNRFKQLKNINLKPFTGDLDEVILEIARSDISLQVLDICHQDGLKAESLKELGSNSKMKILKVFNCLMRNSNLQDNDLVVIANSFPNLEELDLRIFNFLPNNCLANDSCSPWFPTDFGVEILRNNGVTEKGIAFLLRNKPNLEALSIGNIKMDSSQSTITIENSISHAKALTSLEFSRMDVSDILLIAVAKAELRLTKFVLHFCKKFTVTGLLMVLSNYQLTKLGLVEGDIADVDIELVLSRDVSKLTHIEIKRCQVTSSTLFLLSTRCPSLVEIRMKQIALVGQINDGGINFPLFKNHSVQNLSETMQNYTGIEAILKSCKLIRKLILREYLKKKIIEADNSELPEVNLEDLSLSWTGIDDKGLAALAKRCPRLVSLEASHCDYVTTEGIKQIVNNITTLKYLYMRGCDGVKSGDLLEWMLATGNLASLKKIYLGQNTFTEEQMDQFSHRGCLLR</sequence>
<protein>
    <submittedName>
        <fullName evidence="2">Uncharacterized protein LOC111297735</fullName>
    </submittedName>
</protein>
<keyword evidence="1" id="KW-1185">Reference proteome</keyword>
<dbReference type="GO" id="GO:0031146">
    <property type="term" value="P:SCF-dependent proteasomal ubiquitin-dependent protein catabolic process"/>
    <property type="evidence" value="ECO:0007669"/>
    <property type="project" value="TreeGrafter"/>
</dbReference>
<proteinExistence type="predicted"/>
<dbReference type="SUPFAM" id="SSF52047">
    <property type="entry name" value="RNI-like"/>
    <property type="match status" value="1"/>
</dbReference>
<dbReference type="RefSeq" id="XP_022748103.1">
    <property type="nucleotide sequence ID" value="XM_022892368.1"/>
</dbReference>
<dbReference type="OrthoDB" id="6066220at2759"/>
<evidence type="ECO:0000313" key="1">
    <source>
        <dbReference type="Proteomes" id="UP000515121"/>
    </source>
</evidence>
<name>A0A6P5Z5R9_DURZI</name>
<dbReference type="SUPFAM" id="SSF81383">
    <property type="entry name" value="F-box domain"/>
    <property type="match status" value="1"/>
</dbReference>
<dbReference type="SMART" id="SM00367">
    <property type="entry name" value="LRR_CC"/>
    <property type="match status" value="4"/>
</dbReference>
<reference evidence="2" key="1">
    <citation type="submission" date="2025-08" db="UniProtKB">
        <authorList>
            <consortium name="RefSeq"/>
        </authorList>
    </citation>
    <scope>IDENTIFICATION</scope>
    <source>
        <tissue evidence="2">Fruit stalk</tissue>
    </source>
</reference>
<dbReference type="Proteomes" id="UP000515121">
    <property type="component" value="Unplaced"/>
</dbReference>
<dbReference type="GO" id="GO:0019005">
    <property type="term" value="C:SCF ubiquitin ligase complex"/>
    <property type="evidence" value="ECO:0007669"/>
    <property type="project" value="TreeGrafter"/>
</dbReference>